<dbReference type="KEGG" id="pmh:P9215_15061"/>
<gene>
    <name evidence="1" type="ordered locus">P9215_15061</name>
</gene>
<dbReference type="SUPFAM" id="SSF56281">
    <property type="entry name" value="Metallo-hydrolase/oxidoreductase"/>
    <property type="match status" value="1"/>
</dbReference>
<dbReference type="InterPro" id="IPR050114">
    <property type="entry name" value="UPF0173_UPF0282_UlaG_hydrolase"/>
</dbReference>
<evidence type="ECO:0000313" key="1">
    <source>
        <dbReference type="EMBL" id="ABV51119.1"/>
    </source>
</evidence>
<proteinExistence type="predicted"/>
<protein>
    <submittedName>
        <fullName evidence="1">Zn-dependent hydrolase of the beta-lactamase fold</fullName>
    </submittedName>
</protein>
<organism evidence="1 2">
    <name type="scientific">Prochlorococcus marinus (strain MIT 9215)</name>
    <dbReference type="NCBI Taxonomy" id="93060"/>
    <lineage>
        <taxon>Bacteria</taxon>
        <taxon>Bacillati</taxon>
        <taxon>Cyanobacteriota</taxon>
        <taxon>Cyanophyceae</taxon>
        <taxon>Synechococcales</taxon>
        <taxon>Prochlorococcaceae</taxon>
        <taxon>Prochlorococcus</taxon>
    </lineage>
</organism>
<dbReference type="PANTHER" id="PTHR43546:SF3">
    <property type="entry name" value="UPF0173 METAL-DEPENDENT HYDROLASE MJ1163"/>
    <property type="match status" value="1"/>
</dbReference>
<dbReference type="AlphaFoldDB" id="A8G688"/>
<name>A8G688_PROM2</name>
<dbReference type="PANTHER" id="PTHR43546">
    <property type="entry name" value="UPF0173 METAL-DEPENDENT HYDROLASE MJ1163-RELATED"/>
    <property type="match status" value="1"/>
</dbReference>
<dbReference type="EMBL" id="CP000825">
    <property type="protein sequence ID" value="ABV51119.1"/>
    <property type="molecule type" value="Genomic_DNA"/>
</dbReference>
<dbReference type="Pfam" id="PF13483">
    <property type="entry name" value="Lactamase_B_3"/>
    <property type="match status" value="1"/>
</dbReference>
<dbReference type="Proteomes" id="UP000002014">
    <property type="component" value="Chromosome"/>
</dbReference>
<dbReference type="InterPro" id="IPR036866">
    <property type="entry name" value="RibonucZ/Hydroxyglut_hydro"/>
</dbReference>
<dbReference type="GO" id="GO:0016787">
    <property type="term" value="F:hydrolase activity"/>
    <property type="evidence" value="ECO:0007669"/>
    <property type="project" value="UniProtKB-KW"/>
</dbReference>
<dbReference type="eggNOG" id="COG2220">
    <property type="taxonomic scope" value="Bacteria"/>
</dbReference>
<keyword evidence="1" id="KW-0378">Hydrolase</keyword>
<dbReference type="HOGENOM" id="CLU_579846_0_0_3"/>
<accession>A8G688</accession>
<dbReference type="Gene3D" id="3.60.15.10">
    <property type="entry name" value="Ribonuclease Z/Hydroxyacylglutathione hydrolase-like"/>
    <property type="match status" value="1"/>
</dbReference>
<evidence type="ECO:0000313" key="2">
    <source>
        <dbReference type="Proteomes" id="UP000002014"/>
    </source>
</evidence>
<dbReference type="OrthoDB" id="507726at2"/>
<dbReference type="STRING" id="93060.P9215_15061"/>
<sequence>MKFTVISHACLYIEFLNTRLLIDPWFIGSCYWRSWWNYPEPNIDLISSLKPTHIYITHLHWDHYHGASLRKVQKYQPEIILPKHFNKRMLGDFIKDFRFKKITEIDHGKTYNIGKDFNITSYQFNPIIIDSSLVIEANNVCLLNANDAKVFGLSLKQIVSSHKQFDFVFRSHSSAGPIPHCVRGADPNKSDRSPTDYCNDFINFGKATQGKYIIPFASSHIYLHPKTKKYNSYYSNPQMVKEIFDEQNNSYQNCVLMSSGSMWSKESGFKTINHDYSHIKTHINEATKKNKEKIEESLKRNERSFLKERYFYAYFRKFIKSTFFPFNLPFKFAFLIEEIPTNTIFLCIIDGKKKNTDILKIKNESEIFQNHLSFVIKTSTQIFNDCNKKIMHNTFAASKLLEIILISSNSNKNLNKYLALIDFYENDCLPITKLFSIRNTLIILRRWREFFDVFYYLYLMKIRRKKISDLW</sequence>
<dbReference type="RefSeq" id="WP_012008166.1">
    <property type="nucleotide sequence ID" value="NC_009840.1"/>
</dbReference>
<reference evidence="1 2" key="1">
    <citation type="journal article" date="2007" name="PLoS Genet.">
        <title>Patterns and implications of gene gain and loss in the evolution of Prochlorococcus.</title>
        <authorList>
            <person name="Kettler G.C."/>
            <person name="Martiny A.C."/>
            <person name="Huang K."/>
            <person name="Zucker J."/>
            <person name="Coleman M.L."/>
            <person name="Rodrigue S."/>
            <person name="Chen F."/>
            <person name="Lapidus A."/>
            <person name="Ferriera S."/>
            <person name="Johnson J."/>
            <person name="Steglich C."/>
            <person name="Church G.M."/>
            <person name="Richardson P."/>
            <person name="Chisholm S.W."/>
        </authorList>
    </citation>
    <scope>NUCLEOTIDE SEQUENCE [LARGE SCALE GENOMIC DNA]</scope>
    <source>
        <strain evidence="1 2">MIT 9215</strain>
    </source>
</reference>